<feature type="transmembrane region" description="Helical" evidence="26">
    <location>
        <begin position="380"/>
        <end position="399"/>
    </location>
</feature>
<evidence type="ECO:0000256" key="19">
    <source>
        <dbReference type="ARBA" id="ARBA00044912"/>
    </source>
</evidence>
<evidence type="ECO:0000256" key="11">
    <source>
        <dbReference type="ARBA" id="ARBA00044881"/>
    </source>
</evidence>
<dbReference type="PANTHER" id="PTHR23512">
    <property type="entry name" value="MAJOR FACILITATOR SUPERFAMILY DOMAIN-CONTAINING PROTEIN 1"/>
    <property type="match status" value="1"/>
</dbReference>
<dbReference type="RefSeq" id="WP_322497437.1">
    <property type="nucleotide sequence ID" value="NZ_JARGYT010000011.1"/>
</dbReference>
<keyword evidence="6 26" id="KW-1133">Transmembrane helix</keyword>
<comment type="similarity">
    <text evidence="3">Belongs to the major facilitator superfamily.</text>
</comment>
<evidence type="ECO:0000256" key="18">
    <source>
        <dbReference type="ARBA" id="ARBA00044903"/>
    </source>
</evidence>
<feature type="transmembrane region" description="Helical" evidence="26">
    <location>
        <begin position="50"/>
        <end position="67"/>
    </location>
</feature>
<comment type="catalytic activity">
    <reaction evidence="16">
        <text>L-arginyl-L-alpha-amino acid(out) = L-arginyl-L-alpha-amino acid(in)</text>
        <dbReference type="Rhea" id="RHEA:79371"/>
        <dbReference type="ChEBI" id="CHEBI:84315"/>
    </reaction>
</comment>
<evidence type="ECO:0000256" key="10">
    <source>
        <dbReference type="ARBA" id="ARBA00044878"/>
    </source>
</evidence>
<evidence type="ECO:0000313" key="28">
    <source>
        <dbReference type="EMBL" id="MDZ5761938.1"/>
    </source>
</evidence>
<keyword evidence="8" id="KW-0458">Lysosome</keyword>
<keyword evidence="7 26" id="KW-0472">Membrane</keyword>
<dbReference type="InterPro" id="IPR052187">
    <property type="entry name" value="MFSD1"/>
</dbReference>
<evidence type="ECO:0000259" key="27">
    <source>
        <dbReference type="PROSITE" id="PS50850"/>
    </source>
</evidence>
<evidence type="ECO:0000256" key="1">
    <source>
        <dbReference type="ARBA" id="ARBA00004155"/>
    </source>
</evidence>
<evidence type="ECO:0000256" key="12">
    <source>
        <dbReference type="ARBA" id="ARBA00044884"/>
    </source>
</evidence>
<evidence type="ECO:0000256" key="14">
    <source>
        <dbReference type="ARBA" id="ARBA00044893"/>
    </source>
</evidence>
<feature type="transmembrane region" description="Helical" evidence="26">
    <location>
        <begin position="276"/>
        <end position="296"/>
    </location>
</feature>
<dbReference type="Proteomes" id="UP001293791">
    <property type="component" value="Unassembled WGS sequence"/>
</dbReference>
<comment type="caution">
    <text evidence="28">The sequence shown here is derived from an EMBL/GenBank/DDBJ whole genome shotgun (WGS) entry which is preliminary data.</text>
</comment>
<comment type="catalytic activity">
    <reaction evidence="13">
        <text>L-lysyl-L-alpha-amino acid(out) = L-lysyl-L-alpha-amino acid(in)</text>
        <dbReference type="Rhea" id="RHEA:79387"/>
        <dbReference type="ChEBI" id="CHEBI:229965"/>
    </reaction>
</comment>
<comment type="function">
    <text evidence="24">Lysosomal dipeptide uniporter that selectively exports lysine, arginine or histidine-containing dipeptides with a net positive charge from the lysosome lumen into the cytosol. Could play a role in a specific type of protein O-glycosylation indirectly regulating macrophages migration and tissue invasion. Also essential for liver homeostasis.</text>
</comment>
<evidence type="ECO:0000256" key="7">
    <source>
        <dbReference type="ARBA" id="ARBA00023136"/>
    </source>
</evidence>
<dbReference type="InterPro" id="IPR020846">
    <property type="entry name" value="MFS_dom"/>
</dbReference>
<evidence type="ECO:0000256" key="6">
    <source>
        <dbReference type="ARBA" id="ARBA00022989"/>
    </source>
</evidence>
<comment type="catalytic activity">
    <reaction evidence="20">
        <text>L-alanyl-L-lysine(out) = L-alanyl-L-lysine(in)</text>
        <dbReference type="Rhea" id="RHEA:79415"/>
        <dbReference type="ChEBI" id="CHEBI:192470"/>
    </reaction>
</comment>
<evidence type="ECO:0000256" key="8">
    <source>
        <dbReference type="ARBA" id="ARBA00023228"/>
    </source>
</evidence>
<name>A0ABU5L740_9RICK</name>
<evidence type="ECO:0000256" key="25">
    <source>
        <dbReference type="ARBA" id="ARBA00046376"/>
    </source>
</evidence>
<comment type="catalytic activity">
    <reaction evidence="15">
        <text>L-aspartyl-L-lysine(out) = L-aspartyl-L-lysine(in)</text>
        <dbReference type="Rhea" id="RHEA:79411"/>
        <dbReference type="ChEBI" id="CHEBI:229953"/>
    </reaction>
</comment>
<comment type="catalytic activity">
    <reaction evidence="14">
        <text>L-alpha-aminoacyl-L-lysine(out) = L-alpha-aminoacyl-L-lysine(in)</text>
        <dbReference type="Rhea" id="RHEA:79383"/>
        <dbReference type="ChEBI" id="CHEBI:229966"/>
    </reaction>
</comment>
<evidence type="ECO:0000256" key="15">
    <source>
        <dbReference type="ARBA" id="ARBA00044898"/>
    </source>
</evidence>
<feature type="transmembrane region" description="Helical" evidence="26">
    <location>
        <begin position="74"/>
        <end position="91"/>
    </location>
</feature>
<evidence type="ECO:0000256" key="21">
    <source>
        <dbReference type="ARBA" id="ARBA00044924"/>
    </source>
</evidence>
<comment type="catalytic activity">
    <reaction evidence="21">
        <text>L-lysyl-glycine(out) = L-lysyl-glycine(in)</text>
        <dbReference type="Rhea" id="RHEA:79407"/>
        <dbReference type="ChEBI" id="CHEBI:191202"/>
    </reaction>
</comment>
<evidence type="ECO:0000256" key="4">
    <source>
        <dbReference type="ARBA" id="ARBA00022448"/>
    </source>
</evidence>
<dbReference type="InterPro" id="IPR011701">
    <property type="entry name" value="MFS"/>
</dbReference>
<evidence type="ECO:0000256" key="26">
    <source>
        <dbReference type="SAM" id="Phobius"/>
    </source>
</evidence>
<gene>
    <name evidence="28" type="ORF">Cyrtocomes_00302</name>
</gene>
<evidence type="ECO:0000313" key="29">
    <source>
        <dbReference type="Proteomes" id="UP001293791"/>
    </source>
</evidence>
<evidence type="ECO:0000256" key="16">
    <source>
        <dbReference type="ARBA" id="ARBA00044899"/>
    </source>
</evidence>
<evidence type="ECO:0000256" key="5">
    <source>
        <dbReference type="ARBA" id="ARBA00022692"/>
    </source>
</evidence>
<dbReference type="EMBL" id="JARGYT010000011">
    <property type="protein sequence ID" value="MDZ5761938.1"/>
    <property type="molecule type" value="Genomic_DNA"/>
</dbReference>
<evidence type="ECO:0000256" key="23">
    <source>
        <dbReference type="ARBA" id="ARBA00045018"/>
    </source>
</evidence>
<dbReference type="Pfam" id="PF07690">
    <property type="entry name" value="MFS_1"/>
    <property type="match status" value="1"/>
</dbReference>
<evidence type="ECO:0000256" key="3">
    <source>
        <dbReference type="ARBA" id="ARBA00008335"/>
    </source>
</evidence>
<comment type="catalytic activity">
    <reaction evidence="18">
        <text>L-arginyl-glycine(out) = L-arginyl-glycine(in)</text>
        <dbReference type="Rhea" id="RHEA:79391"/>
        <dbReference type="ChEBI" id="CHEBI:229955"/>
    </reaction>
</comment>
<proteinExistence type="inferred from homology"/>
<dbReference type="InterPro" id="IPR036259">
    <property type="entry name" value="MFS_trans_sf"/>
</dbReference>
<evidence type="ECO:0000256" key="22">
    <source>
        <dbReference type="ARBA" id="ARBA00044985"/>
    </source>
</evidence>
<feature type="transmembrane region" description="Helical" evidence="26">
    <location>
        <begin position="160"/>
        <end position="182"/>
    </location>
</feature>
<dbReference type="PANTHER" id="PTHR23512:SF3">
    <property type="entry name" value="MAJOR FACILITATOR SUPERFAMILY DOMAIN-CONTAINING PROTEIN 1"/>
    <property type="match status" value="1"/>
</dbReference>
<evidence type="ECO:0000256" key="20">
    <source>
        <dbReference type="ARBA" id="ARBA00044919"/>
    </source>
</evidence>
<evidence type="ECO:0000256" key="17">
    <source>
        <dbReference type="ARBA" id="ARBA00044900"/>
    </source>
</evidence>
<protein>
    <recommendedName>
        <fullName evidence="22">Lysosomal dipeptide transporter MFSD1</fullName>
    </recommendedName>
    <alternativeName>
        <fullName evidence="23">Major facilitator superfamily domain-containing protein 1</fullName>
    </alternativeName>
</protein>
<comment type="catalytic activity">
    <reaction evidence="19">
        <text>L-histidyl-L-alpha-amino acid(out) = L-histidyl-L-alpha-amino acid(in)</text>
        <dbReference type="Rhea" id="RHEA:79379"/>
        <dbReference type="ChEBI" id="CHEBI:229964"/>
    </reaction>
</comment>
<evidence type="ECO:0000256" key="2">
    <source>
        <dbReference type="ARBA" id="ARBA00004429"/>
    </source>
</evidence>
<feature type="transmembrane region" description="Helical" evidence="26">
    <location>
        <begin position="211"/>
        <end position="229"/>
    </location>
</feature>
<keyword evidence="5 26" id="KW-0812">Transmembrane</keyword>
<comment type="subunit">
    <text evidence="25">Homodimer. Interacts with lysosomal protein GLMP (via lumenal domain); the interaction starts while both proteins are still in the endoplasmic reticulum and is required for stabilization of MFSD1 in lysosomes but has no direct effect on its targeting to lysosomes or transporter activity.</text>
</comment>
<reference evidence="28 29" key="1">
    <citation type="submission" date="2023-02" db="EMBL/GenBank/DDBJ databases">
        <title>Host association and intracellularity evolved multiple times independently in the Rickettsiales.</title>
        <authorList>
            <person name="Castelli M."/>
            <person name="Nardi T."/>
            <person name="Gammuto L."/>
            <person name="Bellinzona G."/>
            <person name="Sabaneyeva E."/>
            <person name="Potekhin A."/>
            <person name="Serra V."/>
            <person name="Petroni G."/>
            <person name="Sassera D."/>
        </authorList>
    </citation>
    <scope>NUCLEOTIDE SEQUENCE [LARGE SCALE GENOMIC DNA]</scope>
    <source>
        <strain evidence="28 29">BOD18</strain>
    </source>
</reference>
<comment type="subcellular location">
    <subcellularLocation>
        <location evidence="2">Cell inner membrane</location>
        <topology evidence="2">Multi-pass membrane protein</topology>
    </subcellularLocation>
    <subcellularLocation>
        <location evidence="1">Lysosome membrane</location>
        <topology evidence="1">Multi-pass membrane protein</topology>
    </subcellularLocation>
</comment>
<comment type="catalytic activity">
    <reaction evidence="12">
        <text>L-alpha-aminoacyl-L-histidine(out) = L-alpha-aminoacyl-L-histidine(in)</text>
        <dbReference type="Rhea" id="RHEA:79375"/>
        <dbReference type="ChEBI" id="CHEBI:229967"/>
    </reaction>
</comment>
<comment type="catalytic activity">
    <reaction evidence="17">
        <text>L-lysyl-L-lysine(out) = L-lysyl-L-lysine(in)</text>
        <dbReference type="Rhea" id="RHEA:79403"/>
        <dbReference type="ChEBI" id="CHEBI:229956"/>
    </reaction>
</comment>
<dbReference type="Gene3D" id="1.20.1250.20">
    <property type="entry name" value="MFS general substrate transporter like domains"/>
    <property type="match status" value="2"/>
</dbReference>
<keyword evidence="29" id="KW-1185">Reference proteome</keyword>
<organism evidence="28 29">
    <name type="scientific">Candidatus Cyrtobacter comes</name>
    <dbReference type="NCBI Taxonomy" id="675776"/>
    <lineage>
        <taxon>Bacteria</taxon>
        <taxon>Pseudomonadati</taxon>
        <taxon>Pseudomonadota</taxon>
        <taxon>Alphaproteobacteria</taxon>
        <taxon>Rickettsiales</taxon>
        <taxon>Candidatus Midichloriaceae</taxon>
        <taxon>Candidatus Cyrtobacter</taxon>
    </lineage>
</organism>
<feature type="transmembrane region" description="Helical" evidence="26">
    <location>
        <begin position="302"/>
        <end position="322"/>
    </location>
</feature>
<evidence type="ECO:0000256" key="13">
    <source>
        <dbReference type="ARBA" id="ARBA00044891"/>
    </source>
</evidence>
<evidence type="ECO:0000256" key="9">
    <source>
        <dbReference type="ARBA" id="ARBA00044876"/>
    </source>
</evidence>
<dbReference type="SUPFAM" id="SSF103473">
    <property type="entry name" value="MFS general substrate transporter"/>
    <property type="match status" value="1"/>
</dbReference>
<evidence type="ECO:0000256" key="24">
    <source>
        <dbReference type="ARBA" id="ARBA00045709"/>
    </source>
</evidence>
<feature type="transmembrane region" description="Helical" evidence="26">
    <location>
        <begin position="97"/>
        <end position="117"/>
    </location>
</feature>
<sequence length="408" mass="45006">MRVFGLSMWLSATIFLAYQYVLRVLPNLIVGPLSANFGISSQEMGYFSSLYYIGYTGMHIPIGILLDRIGVRKVMPICIALTSVALVPLIYSNSWHYAVAGRLLLGMASSAAVLSVFRVTRICFGEKHFSTAIGITVTIGILGAVYGGRPVDILVEQFSWKSVINIFIIAGFVIALLSYIFIPSTKRTDNVPQSNRSIADDLRVVCLNPRIILLSSICGLMVGLLEGFADAWGTLFFEQAYGLDRGTTTMLPSIIFFGMCVGSPIIGYFIEKTRCYYTGIVFSGIAMLCCFSAILYLELNTFMLYFCVFTSGFFCAFQVIVISKVRDFARKELLDMTSTVSNMVIMIYGFVFHNIIGGLMDMFKDSDGLASAYSLRCGLSSINIALVLGIAITLLMMFYEKKKGRSAL</sequence>
<feature type="domain" description="Major facilitator superfamily (MFS) profile" evidence="27">
    <location>
        <begin position="7"/>
        <end position="403"/>
    </location>
</feature>
<comment type="catalytic activity">
    <reaction evidence="10">
        <text>L-histidyl-glycine(out) = L-histidyl-glycine(in)</text>
        <dbReference type="Rhea" id="RHEA:79395"/>
        <dbReference type="ChEBI" id="CHEBI:229957"/>
    </reaction>
</comment>
<comment type="catalytic activity">
    <reaction evidence="9">
        <text>L-lysyl-L-alanine(out) = L-lysyl-L-alanine(in)</text>
        <dbReference type="Rhea" id="RHEA:79399"/>
        <dbReference type="ChEBI" id="CHEBI:229954"/>
    </reaction>
</comment>
<feature type="transmembrane region" description="Helical" evidence="26">
    <location>
        <begin position="129"/>
        <end position="148"/>
    </location>
</feature>
<comment type="catalytic activity">
    <reaction evidence="11">
        <text>L-alpha-aminoacyl-L-arginine(out) = L-alpha-aminoacyl-L-arginine(in)</text>
        <dbReference type="Rhea" id="RHEA:79367"/>
        <dbReference type="ChEBI" id="CHEBI:229968"/>
    </reaction>
</comment>
<feature type="transmembrane region" description="Helical" evidence="26">
    <location>
        <begin position="249"/>
        <end position="269"/>
    </location>
</feature>
<dbReference type="PROSITE" id="PS50850">
    <property type="entry name" value="MFS"/>
    <property type="match status" value="1"/>
</dbReference>
<feature type="transmembrane region" description="Helical" evidence="26">
    <location>
        <begin position="343"/>
        <end position="360"/>
    </location>
</feature>
<accession>A0ABU5L740</accession>
<keyword evidence="4" id="KW-0813">Transport</keyword>